<proteinExistence type="predicted"/>
<evidence type="ECO:0000256" key="1">
    <source>
        <dbReference type="SAM" id="MobiDB-lite"/>
    </source>
</evidence>
<reference evidence="2 3" key="1">
    <citation type="journal article" date="2014" name="BMC Genomics">
        <title>Comparative genome sequencing reveals chemotype-specific gene clusters in the toxigenic black mold Stachybotrys.</title>
        <authorList>
            <person name="Semeiks J."/>
            <person name="Borek D."/>
            <person name="Otwinowski Z."/>
            <person name="Grishin N.V."/>
        </authorList>
    </citation>
    <scope>NUCLEOTIDE SEQUENCE [LARGE SCALE GENOMIC DNA]</scope>
    <source>
        <strain evidence="2 3">IBT 40285</strain>
    </source>
</reference>
<evidence type="ECO:0000313" key="2">
    <source>
        <dbReference type="EMBL" id="KFA61364.1"/>
    </source>
</evidence>
<feature type="region of interest" description="Disordered" evidence="1">
    <location>
        <begin position="136"/>
        <end position="191"/>
    </location>
</feature>
<dbReference type="OrthoDB" id="5101358at2759"/>
<sequence length="227" mass="25700">MGRTSQKDSSSVAENRAECPFQVTFAAKRLHAERQKSKRKKLDGLNDDKKEQIQICPFVPTGKFKTHKTMDLYYAVEPSDQWLNMTRYNSFVFPLKGDSKVERTTETMDAIDAKQEATAPSIDVRAGGTLTDTIIKQSNKDTPQPTATSATVPESFERNVAPELSSKEDRRRKRRGRKPYQGLFEASSETREGPTRWEINDLRANVFGGESKWSEDARCLVCDAIIE</sequence>
<gene>
    <name evidence="2" type="ORF">S40285_09397</name>
</gene>
<feature type="compositionally biased region" description="Polar residues" evidence="1">
    <location>
        <begin position="136"/>
        <end position="152"/>
    </location>
</feature>
<accession>A0A084QBM9</accession>
<protein>
    <submittedName>
        <fullName evidence="2">Uncharacterized protein</fullName>
    </submittedName>
</protein>
<name>A0A084QBM9_STAC4</name>
<dbReference type="InParanoid" id="A0A084QBM9"/>
<keyword evidence="3" id="KW-1185">Reference proteome</keyword>
<evidence type="ECO:0000313" key="3">
    <source>
        <dbReference type="Proteomes" id="UP000028524"/>
    </source>
</evidence>
<organism evidence="2 3">
    <name type="scientific">Stachybotrys chlorohalonatus (strain IBT 40285)</name>
    <dbReference type="NCBI Taxonomy" id="1283841"/>
    <lineage>
        <taxon>Eukaryota</taxon>
        <taxon>Fungi</taxon>
        <taxon>Dikarya</taxon>
        <taxon>Ascomycota</taxon>
        <taxon>Pezizomycotina</taxon>
        <taxon>Sordariomycetes</taxon>
        <taxon>Hypocreomycetidae</taxon>
        <taxon>Hypocreales</taxon>
        <taxon>Stachybotryaceae</taxon>
        <taxon>Stachybotrys</taxon>
    </lineage>
</organism>
<dbReference type="AlphaFoldDB" id="A0A084QBM9"/>
<dbReference type="HOGENOM" id="CLU_1220391_0_0_1"/>
<dbReference type="EMBL" id="KL660857">
    <property type="protein sequence ID" value="KFA61364.1"/>
    <property type="molecule type" value="Genomic_DNA"/>
</dbReference>
<dbReference type="Proteomes" id="UP000028524">
    <property type="component" value="Unassembled WGS sequence"/>
</dbReference>